<feature type="transmembrane region" description="Helical" evidence="1">
    <location>
        <begin position="32"/>
        <end position="52"/>
    </location>
</feature>
<keyword evidence="1" id="KW-0812">Transmembrane</keyword>
<keyword evidence="1" id="KW-1133">Transmembrane helix</keyword>
<keyword evidence="3" id="KW-1185">Reference proteome</keyword>
<feature type="transmembrane region" description="Helical" evidence="1">
    <location>
        <begin position="92"/>
        <end position="109"/>
    </location>
</feature>
<evidence type="ECO:0000313" key="3">
    <source>
        <dbReference type="Proteomes" id="UP000721844"/>
    </source>
</evidence>
<protein>
    <recommendedName>
        <fullName evidence="4">Small multidrug resistance family-3 protein</fullName>
    </recommendedName>
</protein>
<proteinExistence type="predicted"/>
<evidence type="ECO:0000313" key="2">
    <source>
        <dbReference type="EMBL" id="MCB8879464.1"/>
    </source>
</evidence>
<accession>A0A964E2M1</accession>
<dbReference type="AlphaFoldDB" id="A0A964E2M1"/>
<name>A0A964E2M1_9PROT</name>
<feature type="transmembrane region" description="Helical" evidence="1">
    <location>
        <begin position="64"/>
        <end position="86"/>
    </location>
</feature>
<comment type="caution">
    <text evidence="2">The sequence shown here is derived from an EMBL/GenBank/DDBJ whole genome shotgun (WGS) entry which is preliminary data.</text>
</comment>
<organism evidence="2 3">
    <name type="scientific">Acidisoma cellulosilyticum</name>
    <dbReference type="NCBI Taxonomy" id="2802395"/>
    <lineage>
        <taxon>Bacteria</taxon>
        <taxon>Pseudomonadati</taxon>
        <taxon>Pseudomonadota</taxon>
        <taxon>Alphaproteobacteria</taxon>
        <taxon>Acetobacterales</taxon>
        <taxon>Acidocellaceae</taxon>
        <taxon>Acidisoma</taxon>
    </lineage>
</organism>
<sequence length="111" mass="11471">MKPGLAFLILAVAAVLEAGGDAIIRRGLHAEGLALRLGLIVAGGLVLTAYGVTVNLPPWDFGRLLGVYVALFFVVAQVINRCAFGVTPTAPVLLGGGLILSGALVMTFWRA</sequence>
<keyword evidence="1" id="KW-0472">Membrane</keyword>
<evidence type="ECO:0000256" key="1">
    <source>
        <dbReference type="SAM" id="Phobius"/>
    </source>
</evidence>
<dbReference type="EMBL" id="JAESVA010000002">
    <property type="protein sequence ID" value="MCB8879464.1"/>
    <property type="molecule type" value="Genomic_DNA"/>
</dbReference>
<dbReference type="RefSeq" id="WP_227306100.1">
    <property type="nucleotide sequence ID" value="NZ_JAESVA010000002.1"/>
</dbReference>
<dbReference type="Proteomes" id="UP000721844">
    <property type="component" value="Unassembled WGS sequence"/>
</dbReference>
<evidence type="ECO:0008006" key="4">
    <source>
        <dbReference type="Google" id="ProtNLM"/>
    </source>
</evidence>
<reference evidence="2 3" key="1">
    <citation type="journal article" date="2021" name="Microorganisms">
        <title>Acidisoma silvae sp. nov. and Acidisomacellulosilytica sp. nov., Two Acidophilic Bacteria Isolated from Decaying Wood, Hydrolyzing Cellulose and Producing Poly-3-hydroxybutyrate.</title>
        <authorList>
            <person name="Mieszkin S."/>
            <person name="Pouder E."/>
            <person name="Uroz S."/>
            <person name="Simon-Colin C."/>
            <person name="Alain K."/>
        </authorList>
    </citation>
    <scope>NUCLEOTIDE SEQUENCE [LARGE SCALE GENOMIC DNA]</scope>
    <source>
        <strain evidence="2 3">HW T5.17</strain>
    </source>
</reference>
<gene>
    <name evidence="2" type="ORF">ACELLULO517_04410</name>
</gene>